<sequence length="310" mass="35373">MNEEKAKPVSAPSRVTSRDDVWRDIRSWAKPSRRTDDDDDEEGGEQGRIIGSQVKDNITEQRLLENRLLDLSKERYKFIVHVAWQRKAFMDKQKCKTSVMKDLLRNVETVDTSAPAVQKGKNQRSRLNEKLETYRDLVRKTYSEQRKKELQTCQTDPEEIRPIIPGTYDDPLYKTEPTFSARNKKRSAFESGRRRGPQNPTMFPAIQPPEKTRQQSVPPNHMRRGMSRGSSTNRLPDTAGMRPGVATAPGHNGTMTSSAERIPRYLKYRSVYDGRFKGLERSLSASYDGKSGPSIENILNGLPRSMSVAL</sequence>
<evidence type="ECO:0000313" key="2">
    <source>
        <dbReference type="EnsemblMetazoa" id="XP_003725371"/>
    </source>
</evidence>
<feature type="region of interest" description="Disordered" evidence="1">
    <location>
        <begin position="1"/>
        <end position="50"/>
    </location>
</feature>
<reference evidence="3" key="1">
    <citation type="submission" date="2015-02" db="EMBL/GenBank/DDBJ databases">
        <title>Genome sequencing for Strongylocentrotus purpuratus.</title>
        <authorList>
            <person name="Murali S."/>
            <person name="Liu Y."/>
            <person name="Vee V."/>
            <person name="English A."/>
            <person name="Wang M."/>
            <person name="Skinner E."/>
            <person name="Han Y."/>
            <person name="Muzny D.M."/>
            <person name="Worley K.C."/>
            <person name="Gibbs R.A."/>
        </authorList>
    </citation>
    <scope>NUCLEOTIDE SEQUENCE</scope>
</reference>
<organism evidence="2 3">
    <name type="scientific">Strongylocentrotus purpuratus</name>
    <name type="common">Purple sea urchin</name>
    <dbReference type="NCBI Taxonomy" id="7668"/>
    <lineage>
        <taxon>Eukaryota</taxon>
        <taxon>Metazoa</taxon>
        <taxon>Echinodermata</taxon>
        <taxon>Eleutherozoa</taxon>
        <taxon>Echinozoa</taxon>
        <taxon>Echinoidea</taxon>
        <taxon>Euechinoidea</taxon>
        <taxon>Echinacea</taxon>
        <taxon>Camarodonta</taxon>
        <taxon>Echinidea</taxon>
        <taxon>Strongylocentrotidae</taxon>
        <taxon>Strongylocentrotus</taxon>
    </lineage>
</organism>
<dbReference type="KEGG" id="spu:100889927"/>
<dbReference type="InParanoid" id="A0A7M7GFD6"/>
<dbReference type="RefSeq" id="XP_003725371.2">
    <property type="nucleotide sequence ID" value="XM_003725323.3"/>
</dbReference>
<feature type="region of interest" description="Disordered" evidence="1">
    <location>
        <begin position="160"/>
        <end position="258"/>
    </location>
</feature>
<reference evidence="2" key="2">
    <citation type="submission" date="2021-01" db="UniProtKB">
        <authorList>
            <consortium name="EnsemblMetazoa"/>
        </authorList>
    </citation>
    <scope>IDENTIFICATION</scope>
</reference>
<dbReference type="EnsemblMetazoa" id="XM_003725323">
    <property type="protein sequence ID" value="XP_003725371"/>
    <property type="gene ID" value="LOC100889927"/>
</dbReference>
<dbReference type="OrthoDB" id="10069634at2759"/>
<name>A0A7M7GFD6_STRPU</name>
<accession>A0A7M7GFD6</accession>
<proteinExistence type="predicted"/>
<feature type="compositionally biased region" description="Basic and acidic residues" evidence="1">
    <location>
        <begin position="16"/>
        <end position="27"/>
    </location>
</feature>
<dbReference type="OMA" id="GKGKNYN"/>
<dbReference type="GeneID" id="100889927"/>
<keyword evidence="3" id="KW-1185">Reference proteome</keyword>
<evidence type="ECO:0000313" key="3">
    <source>
        <dbReference type="Proteomes" id="UP000007110"/>
    </source>
</evidence>
<protein>
    <submittedName>
        <fullName evidence="2">Uncharacterized protein</fullName>
    </submittedName>
</protein>
<evidence type="ECO:0000256" key="1">
    <source>
        <dbReference type="SAM" id="MobiDB-lite"/>
    </source>
</evidence>
<dbReference type="Proteomes" id="UP000007110">
    <property type="component" value="Unassembled WGS sequence"/>
</dbReference>
<dbReference type="AlphaFoldDB" id="A0A7M7GFD6"/>